<comment type="caution">
    <text evidence="7">The sequence shown here is derived from an EMBL/GenBank/DDBJ whole genome shotgun (WGS) entry which is preliminary data.</text>
</comment>
<dbReference type="CDD" id="cd21999">
    <property type="entry name" value="HMG-box_UBF1_rpt2"/>
    <property type="match status" value="1"/>
</dbReference>
<dbReference type="Pfam" id="PF00505">
    <property type="entry name" value="HMG_box"/>
    <property type="match status" value="1"/>
</dbReference>
<evidence type="ECO:0000259" key="6">
    <source>
        <dbReference type="PROSITE" id="PS50118"/>
    </source>
</evidence>
<feature type="compositionally biased region" description="Acidic residues" evidence="5">
    <location>
        <begin position="515"/>
        <end position="556"/>
    </location>
</feature>
<evidence type="ECO:0000256" key="2">
    <source>
        <dbReference type="ARBA" id="ARBA00023125"/>
    </source>
</evidence>
<evidence type="ECO:0000256" key="5">
    <source>
        <dbReference type="SAM" id="MobiDB-lite"/>
    </source>
</evidence>
<keyword evidence="8" id="KW-1185">Reference proteome</keyword>
<dbReference type="PANTHER" id="PTHR46318">
    <property type="entry name" value="UPSTREAM BINDING TRANSCRIPTION FACTOR"/>
    <property type="match status" value="1"/>
</dbReference>
<organism evidence="7 8">
    <name type="scientific">Molorchus minor</name>
    <dbReference type="NCBI Taxonomy" id="1323400"/>
    <lineage>
        <taxon>Eukaryota</taxon>
        <taxon>Metazoa</taxon>
        <taxon>Ecdysozoa</taxon>
        <taxon>Arthropoda</taxon>
        <taxon>Hexapoda</taxon>
        <taxon>Insecta</taxon>
        <taxon>Pterygota</taxon>
        <taxon>Neoptera</taxon>
        <taxon>Endopterygota</taxon>
        <taxon>Coleoptera</taxon>
        <taxon>Polyphaga</taxon>
        <taxon>Cucujiformia</taxon>
        <taxon>Chrysomeloidea</taxon>
        <taxon>Cerambycidae</taxon>
        <taxon>Lamiinae</taxon>
        <taxon>Monochamini</taxon>
        <taxon>Molorchus</taxon>
    </lineage>
</organism>
<feature type="DNA-binding region" description="HMG box" evidence="4">
    <location>
        <begin position="128"/>
        <end position="196"/>
    </location>
</feature>
<feature type="region of interest" description="Disordered" evidence="5">
    <location>
        <begin position="500"/>
        <end position="556"/>
    </location>
</feature>
<reference evidence="7" key="1">
    <citation type="journal article" date="2023" name="Insect Mol. Biol.">
        <title>Genome sequencing provides insights into the evolution of gene families encoding plant cell wall-degrading enzymes in longhorned beetles.</title>
        <authorList>
            <person name="Shin N.R."/>
            <person name="Okamura Y."/>
            <person name="Kirsch R."/>
            <person name="Pauchet Y."/>
        </authorList>
    </citation>
    <scope>NUCLEOTIDE SEQUENCE</scope>
    <source>
        <strain evidence="7">MMC_N1</strain>
    </source>
</reference>
<gene>
    <name evidence="7" type="ORF">NQ317_007012</name>
</gene>
<proteinExistence type="predicted"/>
<feature type="domain" description="HMG box" evidence="6">
    <location>
        <begin position="128"/>
        <end position="196"/>
    </location>
</feature>
<dbReference type="InterPro" id="IPR009071">
    <property type="entry name" value="HMG_box_dom"/>
</dbReference>
<dbReference type="PROSITE" id="PS50118">
    <property type="entry name" value="HMG_BOX_2"/>
    <property type="match status" value="2"/>
</dbReference>
<feature type="region of interest" description="Disordered" evidence="5">
    <location>
        <begin position="205"/>
        <end position="237"/>
    </location>
</feature>
<dbReference type="SUPFAM" id="SSF47095">
    <property type="entry name" value="HMG-box"/>
    <property type="match status" value="4"/>
</dbReference>
<dbReference type="PANTHER" id="PTHR46318:SF3">
    <property type="entry name" value="UPSTREAM BINDING TRANSCRIPTION FACTOR"/>
    <property type="match status" value="1"/>
</dbReference>
<dbReference type="Proteomes" id="UP001162164">
    <property type="component" value="Unassembled WGS sequence"/>
</dbReference>
<feature type="compositionally biased region" description="Basic residues" evidence="5">
    <location>
        <begin position="426"/>
        <end position="439"/>
    </location>
</feature>
<dbReference type="SMART" id="SM00398">
    <property type="entry name" value="HMG"/>
    <property type="match status" value="3"/>
</dbReference>
<evidence type="ECO:0000256" key="1">
    <source>
        <dbReference type="ARBA" id="ARBA00004123"/>
    </source>
</evidence>
<accession>A0ABQ9JT61</accession>
<keyword evidence="2 4" id="KW-0238">DNA-binding</keyword>
<evidence type="ECO:0000256" key="4">
    <source>
        <dbReference type="PROSITE-ProRule" id="PRU00267"/>
    </source>
</evidence>
<evidence type="ECO:0000256" key="3">
    <source>
        <dbReference type="ARBA" id="ARBA00023242"/>
    </source>
</evidence>
<feature type="DNA-binding region" description="HMG box" evidence="4">
    <location>
        <begin position="233"/>
        <end position="299"/>
    </location>
</feature>
<evidence type="ECO:0000313" key="7">
    <source>
        <dbReference type="EMBL" id="KAJ8981486.1"/>
    </source>
</evidence>
<name>A0ABQ9JT61_9CUCU</name>
<dbReference type="InterPro" id="IPR036910">
    <property type="entry name" value="HMG_box_dom_sf"/>
</dbReference>
<sequence>MDSGRAKPLHLGLLKGPLSTHIHMSPKEDVLLDWPKEDLTELIRRMEVCIPENDTLSFHKRVEKLQWDAIVFKNYTIEDCKKTWVLLQKKIRRYRLLKEVLEDAKEWVCSPKLPRQKGKIRLQHPDMPRKPLSAYFLYYTKKREVFQKAHPGLDAVDVSKQLAQEYKNLPIDKRLKYETLQAKAKQEYQQKLELFYKNHPEIPRQDLDQKRYPVNPSYRNRQKKKPPPKERIPKKTSPPFQYYYLSELDKADKTVEDKAAFKEECKERWKLLNDREKITWINYAEQQYNQYEESMKTYMQNHPDYKQNPAKPILTKEDIQIKERSAGKPSKPPNSSYSHYARLILQSDEIKDVPVRDRLVYVANKWKTVPEEHKKQLKEQVTKMNKQYKIEFAGYLENLPEEERKRELQKNMPKRPQKKTPEKKNGREKRIRSPKKKKWRIQSAYKYFASMYTGEEPVAQAWKVLTPEQKEVYEDDLVKKKRDYIANFEKFLKSLTKEELEAFSNSRSQSKKNVEDDDDEEDEESSNESGTEDSGSDSAEEGLADEEGAVEEEDAE</sequence>
<keyword evidence="3 4" id="KW-0539">Nucleus</keyword>
<evidence type="ECO:0000313" key="8">
    <source>
        <dbReference type="Proteomes" id="UP001162164"/>
    </source>
</evidence>
<dbReference type="Gene3D" id="1.10.30.10">
    <property type="entry name" value="High mobility group box domain"/>
    <property type="match status" value="4"/>
</dbReference>
<feature type="domain" description="HMG box" evidence="6">
    <location>
        <begin position="233"/>
        <end position="299"/>
    </location>
</feature>
<feature type="region of interest" description="Disordered" evidence="5">
    <location>
        <begin position="402"/>
        <end position="439"/>
    </location>
</feature>
<dbReference type="EMBL" id="JAPWTJ010000181">
    <property type="protein sequence ID" value="KAJ8981486.1"/>
    <property type="molecule type" value="Genomic_DNA"/>
</dbReference>
<comment type="subcellular location">
    <subcellularLocation>
        <location evidence="1">Nucleus</location>
    </subcellularLocation>
</comment>
<dbReference type="InterPro" id="IPR051762">
    <property type="entry name" value="UBF1"/>
</dbReference>
<protein>
    <recommendedName>
        <fullName evidence="6">HMG box domain-containing protein</fullName>
    </recommendedName>
</protein>